<name>A0ABU8YH58_9CYAN</name>
<comment type="caution">
    <text evidence="1">The sequence shown here is derived from an EMBL/GenBank/DDBJ whole genome shotgun (WGS) entry which is preliminary data.</text>
</comment>
<dbReference type="Proteomes" id="UP001384579">
    <property type="component" value="Unassembled WGS sequence"/>
</dbReference>
<dbReference type="RefSeq" id="WP_340522945.1">
    <property type="nucleotide sequence ID" value="NZ_JBBLXS010000018.1"/>
</dbReference>
<gene>
    <name evidence="1" type="ORF">WMG39_02530</name>
</gene>
<evidence type="ECO:0000313" key="2">
    <source>
        <dbReference type="Proteomes" id="UP001384579"/>
    </source>
</evidence>
<dbReference type="EMBL" id="JBBLXS010000018">
    <property type="protein sequence ID" value="MEK0183720.1"/>
    <property type="molecule type" value="Genomic_DNA"/>
</dbReference>
<proteinExistence type="predicted"/>
<accession>A0ABU8YH58</accession>
<reference evidence="1 2" key="1">
    <citation type="journal article" date="2020" name="Harmful Algae">
        <title>Molecular and morphological characterization of a novel dihydroanatoxin-a producing Microcoleus species (cyanobacteria) from the Russian River, California, USA.</title>
        <authorList>
            <person name="Conklin K.Y."/>
            <person name="Stancheva R."/>
            <person name="Otten T.G."/>
            <person name="Fadness R."/>
            <person name="Boyer G.L."/>
            <person name="Read B."/>
            <person name="Zhang X."/>
            <person name="Sheath R.G."/>
        </authorList>
    </citation>
    <scope>NUCLEOTIDE SEQUENCE [LARGE SCALE GENOMIC DNA]</scope>
    <source>
        <strain evidence="1 2">PTRS2</strain>
    </source>
</reference>
<organism evidence="1 2">
    <name type="scientific">Microcoleus anatoxicus PTRS2</name>
    <dbReference type="NCBI Taxonomy" id="2705321"/>
    <lineage>
        <taxon>Bacteria</taxon>
        <taxon>Bacillati</taxon>
        <taxon>Cyanobacteriota</taxon>
        <taxon>Cyanophyceae</taxon>
        <taxon>Oscillatoriophycideae</taxon>
        <taxon>Oscillatoriales</taxon>
        <taxon>Microcoleaceae</taxon>
        <taxon>Microcoleus</taxon>
        <taxon>Microcoleus anatoxicus</taxon>
    </lineage>
</organism>
<protein>
    <submittedName>
        <fullName evidence="1">Uncharacterized protein</fullName>
    </submittedName>
</protein>
<keyword evidence="2" id="KW-1185">Reference proteome</keyword>
<sequence length="54" mass="5981">MVIAFGFITSWDFASRTNSETLAGRFFVVEWSAKANFCIAALAKHITVLDSPQN</sequence>
<evidence type="ECO:0000313" key="1">
    <source>
        <dbReference type="EMBL" id="MEK0183720.1"/>
    </source>
</evidence>